<evidence type="ECO:0000256" key="2">
    <source>
        <dbReference type="ARBA" id="ARBA00022729"/>
    </source>
</evidence>
<evidence type="ECO:0000256" key="1">
    <source>
        <dbReference type="ARBA" id="ARBA00010634"/>
    </source>
</evidence>
<reference evidence="5 6" key="1">
    <citation type="journal article" date="2014" name="Genome Announc.">
        <title>Draft Genome Sequences of Two Vibrionaceae Species, Vibrio ponticus C121 and Photobacterium aphoticum C119, Isolated as Coral Reef Microbiota.</title>
        <authorList>
            <person name="Al-saari N."/>
            <person name="Meirelles P.M."/>
            <person name="Mino S."/>
            <person name="Suda W."/>
            <person name="Oshima K."/>
            <person name="Hattori M."/>
            <person name="Ohkuma M."/>
            <person name="Thompson F.L."/>
            <person name="Gomez-Gil B."/>
            <person name="Sawabe T."/>
            <person name="Sawabe T."/>
        </authorList>
    </citation>
    <scope>NUCLEOTIDE SEQUENCE [LARGE SCALE GENOMIC DNA]</scope>
    <source>
        <strain evidence="5 6">JCM 19237</strain>
    </source>
</reference>
<feature type="compositionally biased region" description="Polar residues" evidence="3">
    <location>
        <begin position="28"/>
        <end position="45"/>
    </location>
</feature>
<dbReference type="GO" id="GO:0120010">
    <property type="term" value="P:intermembrane phospholipid transfer"/>
    <property type="evidence" value="ECO:0007669"/>
    <property type="project" value="TreeGrafter"/>
</dbReference>
<gene>
    <name evidence="5" type="ORF">JCM19237_400</name>
</gene>
<protein>
    <submittedName>
        <fullName evidence="5">Lipoprotein</fullName>
    </submittedName>
</protein>
<dbReference type="Pfam" id="PF04333">
    <property type="entry name" value="MlaA"/>
    <property type="match status" value="1"/>
</dbReference>
<feature type="chain" id="PRO_5001862563" evidence="4">
    <location>
        <begin position="25"/>
        <end position="327"/>
    </location>
</feature>
<comment type="caution">
    <text evidence="5">The sequence shown here is derived from an EMBL/GenBank/DDBJ whole genome shotgun (WGS) entry which is preliminary data.</text>
</comment>
<keyword evidence="2 4" id="KW-0732">Signal</keyword>
<feature type="region of interest" description="Disordered" evidence="3">
    <location>
        <begin position="27"/>
        <end position="51"/>
    </location>
</feature>
<sequence length="327" mass="36316">MTDCILKRHHLLTLFTALALTACADTPPSETTDGTLETNTSSPVGASNVDHSDIGLNSVAAVSEEPLTEDNVALAAEEDDDLAAVLEEVDAGEGEYAVPGVYDPFESINRVMWDINYDYLDPYVARPVSLAYVNYVPSPVRTGIRNFIANLDEPASMVNSIIMLEGEQAITHFNRFWINSTFGLAGLIDIASLADIGNPGDRAFGDAMGYYGVGNGPYFMVPMYGPITLREGAGDLVDDLYFPLNLLSFWQSLGKWLWMAWKAAPHWSRKKRFCVTRRIHTSSPAMRTSKIRTSKPPAAKWTRKSQKMKNIWMISWMRLMDKQDSSS</sequence>
<dbReference type="AlphaFoldDB" id="A0A090RMR0"/>
<dbReference type="eggNOG" id="COG2853">
    <property type="taxonomic scope" value="Bacteria"/>
</dbReference>
<dbReference type="PROSITE" id="PS51257">
    <property type="entry name" value="PROKAR_LIPOPROTEIN"/>
    <property type="match status" value="1"/>
</dbReference>
<dbReference type="Proteomes" id="UP000029227">
    <property type="component" value="Unassembled WGS sequence"/>
</dbReference>
<evidence type="ECO:0000313" key="6">
    <source>
        <dbReference type="Proteomes" id="UP000029227"/>
    </source>
</evidence>
<accession>A0A090RMR0</accession>
<organism evidence="5 6">
    <name type="scientific">Photobacterium aphoticum</name>
    <dbReference type="NCBI Taxonomy" id="754436"/>
    <lineage>
        <taxon>Bacteria</taxon>
        <taxon>Pseudomonadati</taxon>
        <taxon>Pseudomonadota</taxon>
        <taxon>Gammaproteobacteria</taxon>
        <taxon>Vibrionales</taxon>
        <taxon>Vibrionaceae</taxon>
        <taxon>Photobacterium</taxon>
    </lineage>
</organism>
<dbReference type="GO" id="GO:0016020">
    <property type="term" value="C:membrane"/>
    <property type="evidence" value="ECO:0007669"/>
    <property type="project" value="InterPro"/>
</dbReference>
<feature type="signal peptide" evidence="4">
    <location>
        <begin position="1"/>
        <end position="24"/>
    </location>
</feature>
<dbReference type="PRINTS" id="PR01805">
    <property type="entry name" value="VACJLIPOPROT"/>
</dbReference>
<keyword evidence="5" id="KW-0449">Lipoprotein</keyword>
<dbReference type="STRING" id="754436.JCM19237_400"/>
<proteinExistence type="inferred from homology"/>
<dbReference type="PANTHER" id="PTHR30035">
    <property type="entry name" value="LIPOPROTEIN VACJ-RELATED"/>
    <property type="match status" value="1"/>
</dbReference>
<evidence type="ECO:0000256" key="3">
    <source>
        <dbReference type="SAM" id="MobiDB-lite"/>
    </source>
</evidence>
<dbReference type="EMBL" id="BBMN01000032">
    <property type="protein sequence ID" value="GAL08772.1"/>
    <property type="molecule type" value="Genomic_DNA"/>
</dbReference>
<comment type="similarity">
    <text evidence="1">Belongs to the MlaA family.</text>
</comment>
<dbReference type="InterPro" id="IPR007428">
    <property type="entry name" value="MlaA"/>
</dbReference>
<evidence type="ECO:0000256" key="4">
    <source>
        <dbReference type="SAM" id="SignalP"/>
    </source>
</evidence>
<evidence type="ECO:0000313" key="5">
    <source>
        <dbReference type="EMBL" id="GAL08772.1"/>
    </source>
</evidence>
<dbReference type="PANTHER" id="PTHR30035:SF3">
    <property type="entry name" value="INTERMEMBRANE PHOSPHOLIPID TRANSPORT SYSTEM LIPOPROTEIN MLAA"/>
    <property type="match status" value="1"/>
</dbReference>
<name>A0A090RMR0_9GAMM</name>